<reference evidence="8 9" key="1">
    <citation type="journal article" date="2012" name="Appl. Environ. Microbiol.">
        <title>Short-read sequencing for genomic analysis of the brown rot fungus Fibroporia radiculosa.</title>
        <authorList>
            <person name="Tang J.D."/>
            <person name="Perkins A.D."/>
            <person name="Sonstegard T.S."/>
            <person name="Schroeder S.G."/>
            <person name="Burgess S.C."/>
            <person name="Diehl S.V."/>
        </authorList>
    </citation>
    <scope>NUCLEOTIDE SEQUENCE [LARGE SCALE GENOMIC DNA]</scope>
    <source>
        <strain evidence="8 9">TFFH 294</strain>
    </source>
</reference>
<feature type="compositionally biased region" description="Basic and acidic residues" evidence="7">
    <location>
        <begin position="19"/>
        <end position="32"/>
    </location>
</feature>
<dbReference type="SUPFAM" id="SSF47895">
    <property type="entry name" value="Transducin (alpha subunit), insertion domain"/>
    <property type="match status" value="1"/>
</dbReference>
<dbReference type="Pfam" id="PF00503">
    <property type="entry name" value="G-alpha"/>
    <property type="match status" value="2"/>
</dbReference>
<evidence type="ECO:0000256" key="4">
    <source>
        <dbReference type="ARBA" id="ARBA00023224"/>
    </source>
</evidence>
<feature type="compositionally biased region" description="Basic residues" evidence="7">
    <location>
        <begin position="310"/>
        <end position="319"/>
    </location>
</feature>
<proteinExistence type="predicted"/>
<name>J4HVN2_9APHY</name>
<feature type="compositionally biased region" description="Low complexity" evidence="7">
    <location>
        <begin position="143"/>
        <end position="164"/>
    </location>
</feature>
<dbReference type="Gene3D" id="1.10.400.10">
    <property type="entry name" value="GI Alpha 1, domain 2-like"/>
    <property type="match status" value="1"/>
</dbReference>
<dbReference type="GO" id="GO:0005737">
    <property type="term" value="C:cytoplasm"/>
    <property type="evidence" value="ECO:0007669"/>
    <property type="project" value="TreeGrafter"/>
</dbReference>
<evidence type="ECO:0000256" key="2">
    <source>
        <dbReference type="ARBA" id="ARBA00022741"/>
    </source>
</evidence>
<protein>
    <recommendedName>
        <fullName evidence="10">G-alpha-domain-containing protein</fullName>
    </recommendedName>
</protein>
<keyword evidence="3 5" id="KW-0342">GTP-binding</keyword>
<dbReference type="HOGENOM" id="CLU_014184_1_1_1"/>
<dbReference type="FunFam" id="3.40.50.300:FF:000692">
    <property type="entry name" value="Guanine nucleotide-binding protein subunit alpha"/>
    <property type="match status" value="1"/>
</dbReference>
<dbReference type="GeneID" id="24095753"/>
<dbReference type="AlphaFoldDB" id="J4HVN2"/>
<dbReference type="InterPro" id="IPR001019">
    <property type="entry name" value="Gprotein_alpha_su"/>
</dbReference>
<feature type="compositionally biased region" description="Acidic residues" evidence="7">
    <location>
        <begin position="193"/>
        <end position="205"/>
    </location>
</feature>
<organism evidence="8 9">
    <name type="scientific">Fibroporia radiculosa</name>
    <dbReference type="NCBI Taxonomy" id="599839"/>
    <lineage>
        <taxon>Eukaryota</taxon>
        <taxon>Fungi</taxon>
        <taxon>Dikarya</taxon>
        <taxon>Basidiomycota</taxon>
        <taxon>Agaricomycotina</taxon>
        <taxon>Agaricomycetes</taxon>
        <taxon>Polyporales</taxon>
        <taxon>Fibroporiaceae</taxon>
        <taxon>Fibroporia</taxon>
    </lineage>
</organism>
<dbReference type="EMBL" id="HE797007">
    <property type="protein sequence ID" value="CCM00842.1"/>
    <property type="molecule type" value="Genomic_DNA"/>
</dbReference>
<dbReference type="PROSITE" id="PS51882">
    <property type="entry name" value="G_ALPHA"/>
    <property type="match status" value="1"/>
</dbReference>
<dbReference type="OrthoDB" id="5817230at2759"/>
<dbReference type="GO" id="GO:0005834">
    <property type="term" value="C:heterotrimeric G-protein complex"/>
    <property type="evidence" value="ECO:0007669"/>
    <property type="project" value="TreeGrafter"/>
</dbReference>
<feature type="region of interest" description="Disordered" evidence="7">
    <location>
        <begin position="1"/>
        <end position="32"/>
    </location>
</feature>
<evidence type="ECO:0000313" key="9">
    <source>
        <dbReference type="Proteomes" id="UP000006352"/>
    </source>
</evidence>
<evidence type="ECO:0000256" key="3">
    <source>
        <dbReference type="ARBA" id="ARBA00023134"/>
    </source>
</evidence>
<evidence type="ECO:0008006" key="10">
    <source>
        <dbReference type="Google" id="ProtNLM"/>
    </source>
</evidence>
<keyword evidence="9" id="KW-1185">Reference proteome</keyword>
<dbReference type="STRING" id="599839.J4HVN2"/>
<dbReference type="PANTHER" id="PTHR10218">
    <property type="entry name" value="GTP-BINDING PROTEIN ALPHA SUBUNIT"/>
    <property type="match status" value="1"/>
</dbReference>
<dbReference type="PRINTS" id="PR00318">
    <property type="entry name" value="GPROTEINA"/>
</dbReference>
<dbReference type="InterPro" id="IPR011025">
    <property type="entry name" value="GproteinA_insert"/>
</dbReference>
<dbReference type="GO" id="GO:0007188">
    <property type="term" value="P:adenylate cyclase-modulating G protein-coupled receptor signaling pathway"/>
    <property type="evidence" value="ECO:0007669"/>
    <property type="project" value="TreeGrafter"/>
</dbReference>
<evidence type="ECO:0000256" key="5">
    <source>
        <dbReference type="PIRSR" id="PIRSR601019-1"/>
    </source>
</evidence>
<evidence type="ECO:0000256" key="7">
    <source>
        <dbReference type="SAM" id="MobiDB-lite"/>
    </source>
</evidence>
<evidence type="ECO:0000256" key="6">
    <source>
        <dbReference type="PIRSR" id="PIRSR601019-2"/>
    </source>
</evidence>
<evidence type="ECO:0000256" key="1">
    <source>
        <dbReference type="ARBA" id="ARBA00022723"/>
    </source>
</evidence>
<keyword evidence="6" id="KW-0460">Magnesium</keyword>
<dbReference type="GO" id="GO:0003924">
    <property type="term" value="F:GTPase activity"/>
    <property type="evidence" value="ECO:0007669"/>
    <property type="project" value="InterPro"/>
</dbReference>
<dbReference type="InterPro" id="IPR027417">
    <property type="entry name" value="P-loop_NTPase"/>
</dbReference>
<dbReference type="RefSeq" id="XP_012180125.1">
    <property type="nucleotide sequence ID" value="XM_012324735.1"/>
</dbReference>
<dbReference type="SUPFAM" id="SSF52540">
    <property type="entry name" value="P-loop containing nucleoside triphosphate hydrolases"/>
    <property type="match status" value="1"/>
</dbReference>
<gene>
    <name evidence="8" type="ORF">FIBRA_02884</name>
</gene>
<dbReference type="Gene3D" id="3.40.50.300">
    <property type="entry name" value="P-loop containing nucleotide triphosphate hydrolases"/>
    <property type="match status" value="2"/>
</dbReference>
<dbReference type="GO" id="GO:0031683">
    <property type="term" value="F:G-protein beta/gamma-subunit complex binding"/>
    <property type="evidence" value="ECO:0007669"/>
    <property type="project" value="InterPro"/>
</dbReference>
<sequence length="596" mass="66795">MAVLTIDPPDPLSLALSPPKDESPAERWAREQREAHARLISEQIDAQIKAEKQSKKKNGKPIKILLLGQSESGKSTTVKNFQLAYAYSSFREERSAWRAVIHLNLVRSVNTVLDILAEETSRTRSRSQSQSPQPLSPRPSPRPSTSQGRPSTSSTQKTSSTGRTLLLPRPSTAHADTLPTFLRTQSMTVESSADSDNDADDDDGDTPVAFPLTERHKVLQLRLTPLRYVQRDLERSLGSASTEAPEGAGDAAPWLRQEESLGHRPREFFVTSRSGWKAALRRVKSGYRRASLGSRDEARVETAEETALSKKLHSRRRSRPTSPFGMSMQAEDEEAQNDGEGEPQAQSAAEVIASCAEDIAALWADADVQAILAHRNSKTRLEEGPGFFLNDVARVAARDYEPSDQDVVRARLRTMGVQEYRFRFERGSEAGREWIIYDVGGARSSRHAWFPYFDDMNALIFLAPISCFDERLAEDRRVNRLQDSFLIWKAICGSKLLQHVHFILFLNKCDLLQKKVSRGVQVVKYIPSYGTRPNESASVARYFSSQFKDIFVKQSPQSKPFYSYMTSVVDTKATAITVAAVRDGIQRNNMKEAEIM</sequence>
<keyword evidence="1 6" id="KW-0479">Metal-binding</keyword>
<dbReference type="Proteomes" id="UP000006352">
    <property type="component" value="Unassembled WGS sequence"/>
</dbReference>
<feature type="region of interest" description="Disordered" evidence="7">
    <location>
        <begin position="119"/>
        <end position="208"/>
    </location>
</feature>
<dbReference type="PANTHER" id="PTHR10218:SF360">
    <property type="entry name" value="GUANINE NUCLEOTIDE-BINDING PROTEIN SUBUNIT ALPHA HOMOLOG"/>
    <property type="match status" value="1"/>
</dbReference>
<feature type="binding site" evidence="5">
    <location>
        <begin position="507"/>
        <end position="510"/>
    </location>
    <ligand>
        <name>GTP</name>
        <dbReference type="ChEBI" id="CHEBI:37565"/>
    </ligand>
</feature>
<keyword evidence="4" id="KW-0807">Transducer</keyword>
<dbReference type="InParanoid" id="J4HVN2"/>
<feature type="binding site" evidence="6">
    <location>
        <position position="414"/>
    </location>
    <ligand>
        <name>Mg(2+)</name>
        <dbReference type="ChEBI" id="CHEBI:18420"/>
    </ligand>
</feature>
<accession>J4HVN2</accession>
<dbReference type="SMART" id="SM00275">
    <property type="entry name" value="G_alpha"/>
    <property type="match status" value="1"/>
</dbReference>
<dbReference type="GO" id="GO:0005525">
    <property type="term" value="F:GTP binding"/>
    <property type="evidence" value="ECO:0007669"/>
    <property type="project" value="UniProtKB-KW"/>
</dbReference>
<dbReference type="GO" id="GO:0001664">
    <property type="term" value="F:G protein-coupled receptor binding"/>
    <property type="evidence" value="ECO:0007669"/>
    <property type="project" value="TreeGrafter"/>
</dbReference>
<evidence type="ECO:0000313" key="8">
    <source>
        <dbReference type="EMBL" id="CCM00842.1"/>
    </source>
</evidence>
<dbReference type="GO" id="GO:0046872">
    <property type="term" value="F:metal ion binding"/>
    <property type="evidence" value="ECO:0007669"/>
    <property type="project" value="UniProtKB-KW"/>
</dbReference>
<keyword evidence="2 5" id="KW-0547">Nucleotide-binding</keyword>
<feature type="compositionally biased region" description="Acidic residues" evidence="7">
    <location>
        <begin position="330"/>
        <end position="341"/>
    </location>
</feature>
<feature type="region of interest" description="Disordered" evidence="7">
    <location>
        <begin position="291"/>
        <end position="348"/>
    </location>
</feature>